<dbReference type="VEuPathDB" id="FungiDB:RhiirFUN_026255"/>
<dbReference type="InterPro" id="IPR003100">
    <property type="entry name" value="PAZ_dom"/>
</dbReference>
<proteinExistence type="predicted"/>
<dbReference type="EMBL" id="LLXJ01000594">
    <property type="protein sequence ID" value="PKC07902.1"/>
    <property type="molecule type" value="Genomic_DNA"/>
</dbReference>
<sequence length="829" mass="95056">MSKETFQIMKRPGFGNKGVPIKIQTNFFEVTNKIPKMKITHYDVTIFPEVPPRLNINRKVFNHFSEENQVDLGGVKPVFDGIKNMFTHKPLPFKDRSFYVKNVELEEDNMPMGSKRPFRRFTIRIRKTRDFFMEDLFRFLHAKGKMTWNCKMAITAMGVIISHEIFTNHPTIRNLFYTSQGAIPLFGGIEAWPGYYQLVRPTMGKMMINIDSSATTFYEGGPLIQMIVKILGLRSPNDLRKGLSDSKDRRKVEKIIKNLRISDNHIPENRRNFKIEKLTRSSASDTTINRNKIDVETYFQKKYKKRLLYPFLPCVVVGKNYYLPIEVCDVIPGQQHIRKLNEIQTADMIKFTCQPPSARANKILASLNILDYQNNEYLKQFGMEISNDMTVVNARILPTPIIQYHQTSKENRIEPKGGEWNLRDKRVATGATLGSWSVLAFLNEKELPDNIIIAFLRKFFITCQDTGMNILNRFPPICRENGNTEESLRKAWLRAGNNAKVKPQLILCILPHRSVLYGEIKRVSDTVIGVATQCVLSKKAKTLKKQYLANICLKINVKLGGENSFLIPEHIQFVADEPTILMGADITHPSLGGYISPSYAALCGSMNARASRYVASLRVQTGHTEIIKDLKDMVKELLKTFYQTHRLKPKKILFYRNGVSKSRYIDVLGSELTAIKGACKSLETNYEPTITFVLVKKRRHTRFFPMESKYTDRTGNCLPGTVVETDITHPFEFDFYLLSHAGITGTSRPTHYQVLYDENGFDADGLQTLSYNLCHTYARCTRAVSLVPPVYYAHLAATRAKFYSSYDFDTGETTFEAVKEALRKVMYFI</sequence>
<dbReference type="InterPro" id="IPR012337">
    <property type="entry name" value="RNaseH-like_sf"/>
</dbReference>
<name>A0A2N0PM68_9GLOM</name>
<dbReference type="VEuPathDB" id="FungiDB:RhiirA1_462755"/>
<dbReference type="PROSITE" id="PS50821">
    <property type="entry name" value="PAZ"/>
    <property type="match status" value="1"/>
</dbReference>
<gene>
    <name evidence="3" type="ORF">RhiirA5_417609</name>
</gene>
<dbReference type="SUPFAM" id="SSF53098">
    <property type="entry name" value="Ribonuclease H-like"/>
    <property type="match status" value="1"/>
</dbReference>
<dbReference type="InterPro" id="IPR003165">
    <property type="entry name" value="Piwi"/>
</dbReference>
<dbReference type="Pfam" id="PF16486">
    <property type="entry name" value="ArgoN"/>
    <property type="match status" value="1"/>
</dbReference>
<dbReference type="Pfam" id="PF02171">
    <property type="entry name" value="Piwi"/>
    <property type="match status" value="1"/>
</dbReference>
<dbReference type="SMR" id="A0A2N0PM68"/>
<evidence type="ECO:0000259" key="1">
    <source>
        <dbReference type="PROSITE" id="PS50821"/>
    </source>
</evidence>
<reference evidence="3 4" key="1">
    <citation type="submission" date="2016-04" db="EMBL/GenBank/DDBJ databases">
        <title>Genome analyses suggest a sexual origin of heterokaryosis in a supposedly ancient asexual fungus.</title>
        <authorList>
            <person name="Ropars J."/>
            <person name="Sedzielewska K."/>
            <person name="Noel J."/>
            <person name="Charron P."/>
            <person name="Farinelli L."/>
            <person name="Marton T."/>
            <person name="Kruger M."/>
            <person name="Pelin A."/>
            <person name="Brachmann A."/>
            <person name="Corradi N."/>
        </authorList>
    </citation>
    <scope>NUCLEOTIDE SEQUENCE [LARGE SCALE GENOMIC DNA]</scope>
    <source>
        <strain evidence="3 4">A5</strain>
    </source>
</reference>
<reference evidence="3 4" key="2">
    <citation type="submission" date="2017-09" db="EMBL/GenBank/DDBJ databases">
        <title>Extensive intraspecific genome diversity in a model arbuscular mycorrhizal fungus.</title>
        <authorList>
            <person name="Chen E.C."/>
            <person name="Morin E."/>
            <person name="Beaudet D."/>
            <person name="Noel J."/>
            <person name="Ndikumana S."/>
            <person name="Charron P."/>
            <person name="St-Onge C."/>
            <person name="Giorgi J."/>
            <person name="Grigoriev I.V."/>
            <person name="Roux C."/>
            <person name="Martin F.M."/>
            <person name="Corradi N."/>
        </authorList>
    </citation>
    <scope>NUCLEOTIDE SEQUENCE [LARGE SCALE GENOMIC DNA]</scope>
    <source>
        <strain evidence="3 4">A5</strain>
    </source>
</reference>
<dbReference type="InterPro" id="IPR036397">
    <property type="entry name" value="RNaseH_sf"/>
</dbReference>
<dbReference type="SMART" id="SM00950">
    <property type="entry name" value="Piwi"/>
    <property type="match status" value="1"/>
</dbReference>
<dbReference type="Pfam" id="PF02170">
    <property type="entry name" value="PAZ"/>
    <property type="match status" value="1"/>
</dbReference>
<dbReference type="Pfam" id="PF16487">
    <property type="entry name" value="ArgoMid"/>
    <property type="match status" value="1"/>
</dbReference>
<dbReference type="Proteomes" id="UP000232722">
    <property type="component" value="Unassembled WGS sequence"/>
</dbReference>
<dbReference type="PROSITE" id="PS50822">
    <property type="entry name" value="PIWI"/>
    <property type="match status" value="1"/>
</dbReference>
<dbReference type="PANTHER" id="PTHR22891">
    <property type="entry name" value="EUKARYOTIC TRANSLATION INITIATION FACTOR 2C"/>
    <property type="match status" value="1"/>
</dbReference>
<dbReference type="InterPro" id="IPR036085">
    <property type="entry name" value="PAZ_dom_sf"/>
</dbReference>
<dbReference type="Pfam" id="PF08699">
    <property type="entry name" value="ArgoL1"/>
    <property type="match status" value="1"/>
</dbReference>
<dbReference type="Pfam" id="PF16488">
    <property type="entry name" value="ArgoL2"/>
    <property type="match status" value="1"/>
</dbReference>
<dbReference type="VEuPathDB" id="FungiDB:FUN_005355"/>
<dbReference type="InterPro" id="IPR014811">
    <property type="entry name" value="ArgoL1"/>
</dbReference>
<dbReference type="Gene3D" id="2.170.260.10">
    <property type="entry name" value="paz domain"/>
    <property type="match status" value="1"/>
</dbReference>
<accession>A0A2N0PM68</accession>
<feature type="domain" description="Piwi" evidence="2">
    <location>
        <begin position="505"/>
        <end position="805"/>
    </location>
</feature>
<dbReference type="AlphaFoldDB" id="A0A2N0PM68"/>
<evidence type="ECO:0000313" key="4">
    <source>
        <dbReference type="Proteomes" id="UP000232722"/>
    </source>
</evidence>
<dbReference type="InterPro" id="IPR045246">
    <property type="entry name" value="Piwi_ago-like"/>
</dbReference>
<comment type="caution">
    <text evidence="3">The sequence shown here is derived from an EMBL/GenBank/DDBJ whole genome shotgun (WGS) entry which is preliminary data.</text>
</comment>
<dbReference type="Gene3D" id="3.40.50.2300">
    <property type="match status" value="1"/>
</dbReference>
<dbReference type="SUPFAM" id="SSF101690">
    <property type="entry name" value="PAZ domain"/>
    <property type="match status" value="1"/>
</dbReference>
<organism evidence="3 4">
    <name type="scientific">Rhizophagus irregularis</name>
    <dbReference type="NCBI Taxonomy" id="588596"/>
    <lineage>
        <taxon>Eukaryota</taxon>
        <taxon>Fungi</taxon>
        <taxon>Fungi incertae sedis</taxon>
        <taxon>Mucoromycota</taxon>
        <taxon>Glomeromycotina</taxon>
        <taxon>Glomeromycetes</taxon>
        <taxon>Glomerales</taxon>
        <taxon>Glomeraceae</taxon>
        <taxon>Rhizophagus</taxon>
    </lineage>
</organism>
<protein>
    <submittedName>
        <fullName evidence="3">Piwi-domain-containing protein</fullName>
    </submittedName>
</protein>
<dbReference type="InterPro" id="IPR032473">
    <property type="entry name" value="Argonaute_Mid_dom"/>
</dbReference>
<feature type="domain" description="PAZ" evidence="1">
    <location>
        <begin position="222"/>
        <end position="332"/>
    </location>
</feature>
<dbReference type="CDD" id="cd04657">
    <property type="entry name" value="Piwi_ago-like"/>
    <property type="match status" value="1"/>
</dbReference>
<dbReference type="InterPro" id="IPR032474">
    <property type="entry name" value="Argonaute_N"/>
</dbReference>
<dbReference type="CDD" id="cd02846">
    <property type="entry name" value="PAZ_argonaute_like"/>
    <property type="match status" value="1"/>
</dbReference>
<dbReference type="Gene3D" id="3.30.420.10">
    <property type="entry name" value="Ribonuclease H-like superfamily/Ribonuclease H"/>
    <property type="match status" value="1"/>
</dbReference>
<dbReference type="GO" id="GO:0003723">
    <property type="term" value="F:RNA binding"/>
    <property type="evidence" value="ECO:0007669"/>
    <property type="project" value="InterPro"/>
</dbReference>
<dbReference type="SMART" id="SM01163">
    <property type="entry name" value="DUF1785"/>
    <property type="match status" value="1"/>
</dbReference>
<evidence type="ECO:0000259" key="2">
    <source>
        <dbReference type="PROSITE" id="PS50822"/>
    </source>
</evidence>
<dbReference type="InterPro" id="IPR032472">
    <property type="entry name" value="ArgoL2"/>
</dbReference>
<evidence type="ECO:0000313" key="3">
    <source>
        <dbReference type="EMBL" id="PKC07902.1"/>
    </source>
</evidence>